<name>A0A7W6RBT3_9PROT</name>
<reference evidence="3 4" key="1">
    <citation type="submission" date="2020-08" db="EMBL/GenBank/DDBJ databases">
        <title>Genome sequencing of Purple Non-Sulfur Bacteria from various extreme environments.</title>
        <authorList>
            <person name="Mayer M."/>
        </authorList>
    </citation>
    <scope>NUCLEOTIDE SEQUENCE [LARGE SCALE GENOMIC DNA]</scope>
    <source>
        <strain evidence="3 4">JA131</strain>
    </source>
</reference>
<comment type="caution">
    <text evidence="3">The sequence shown here is derived from an EMBL/GenBank/DDBJ whole genome shotgun (WGS) entry which is preliminary data.</text>
</comment>
<feature type="chain" id="PRO_5030647228" evidence="2">
    <location>
        <begin position="39"/>
        <end position="243"/>
    </location>
</feature>
<feature type="signal peptide" evidence="2">
    <location>
        <begin position="1"/>
        <end position="38"/>
    </location>
</feature>
<proteinExistence type="predicted"/>
<gene>
    <name evidence="3" type="ORF">GGD89_001221</name>
</gene>
<dbReference type="EMBL" id="JACIGK010000007">
    <property type="protein sequence ID" value="MBB4265599.1"/>
    <property type="molecule type" value="Genomic_DNA"/>
</dbReference>
<protein>
    <submittedName>
        <fullName evidence="3">Uncharacterized protein</fullName>
    </submittedName>
</protein>
<dbReference type="Proteomes" id="UP000554286">
    <property type="component" value="Unassembled WGS sequence"/>
</dbReference>
<evidence type="ECO:0000256" key="1">
    <source>
        <dbReference type="SAM" id="MobiDB-lite"/>
    </source>
</evidence>
<sequence length="243" mass="25415">MLAAIPHPGPRPPPARIARVAAVALALLVPTALSPAGAQQMPQPLIGPEALAPPRPRVPPPAPAPQPAPTMVPAPQPAPTTVPAPPAARATAPAPPAARPGLLRIDARVCRRLVDHIPDPDVTYRPGVDVRGRPVVPADATDWSQFAALVPDTLTFHIAVDPLEAADLPAPRGIETPEAILGTVTYDLVRNRFLINGRPLITGQQDALAWACRQGLSGRVRPGRVIYPPGYGGPPLPEPKPMP</sequence>
<evidence type="ECO:0000313" key="4">
    <source>
        <dbReference type="Proteomes" id="UP000554286"/>
    </source>
</evidence>
<dbReference type="RefSeq" id="WP_184043223.1">
    <property type="nucleotide sequence ID" value="NZ_JACIGK010000007.1"/>
</dbReference>
<accession>A0A7W6RBT3</accession>
<evidence type="ECO:0000313" key="3">
    <source>
        <dbReference type="EMBL" id="MBB4265599.1"/>
    </source>
</evidence>
<evidence type="ECO:0000256" key="2">
    <source>
        <dbReference type="SAM" id="SignalP"/>
    </source>
</evidence>
<feature type="compositionally biased region" description="Pro residues" evidence="1">
    <location>
        <begin position="51"/>
        <end position="86"/>
    </location>
</feature>
<feature type="region of interest" description="Disordered" evidence="1">
    <location>
        <begin position="37"/>
        <end position="99"/>
    </location>
</feature>
<organism evidence="3 4">
    <name type="scientific">Roseospira visakhapatnamensis</name>
    <dbReference type="NCBI Taxonomy" id="390880"/>
    <lineage>
        <taxon>Bacteria</taxon>
        <taxon>Pseudomonadati</taxon>
        <taxon>Pseudomonadota</taxon>
        <taxon>Alphaproteobacteria</taxon>
        <taxon>Rhodospirillales</taxon>
        <taxon>Rhodospirillaceae</taxon>
        <taxon>Roseospira</taxon>
    </lineage>
</organism>
<dbReference type="AlphaFoldDB" id="A0A7W6RBT3"/>
<keyword evidence="2" id="KW-0732">Signal</keyword>
<keyword evidence="4" id="KW-1185">Reference proteome</keyword>